<comment type="caution">
    <text evidence="1">The sequence shown here is derived from an EMBL/GenBank/DDBJ whole genome shotgun (WGS) entry which is preliminary data.</text>
</comment>
<dbReference type="Proteomes" id="UP001234202">
    <property type="component" value="Unassembled WGS sequence"/>
</dbReference>
<dbReference type="EMBL" id="JASBWV010000001">
    <property type="protein sequence ID" value="KAJ9128401.1"/>
    <property type="molecule type" value="Genomic_DNA"/>
</dbReference>
<proteinExistence type="predicted"/>
<gene>
    <name evidence="1" type="ORF">QFC24_000694</name>
</gene>
<sequence>MLKALRQQISSHLDTAQRLLEAWKTISSRLQKEDNDNRPRREAAAFAALNKVTAPADSQSEENDEPTISPVTAQVYQTIAQLARVTRDLLAGLAEAKEVVL</sequence>
<reference evidence="1" key="1">
    <citation type="submission" date="2023-04" db="EMBL/GenBank/DDBJ databases">
        <title>Draft Genome sequencing of Naganishia species isolated from polar environments using Oxford Nanopore Technology.</title>
        <authorList>
            <person name="Leo P."/>
            <person name="Venkateswaran K."/>
        </authorList>
    </citation>
    <scope>NUCLEOTIDE SEQUENCE</scope>
    <source>
        <strain evidence="1">DBVPG 5303</strain>
    </source>
</reference>
<evidence type="ECO:0000313" key="2">
    <source>
        <dbReference type="Proteomes" id="UP001234202"/>
    </source>
</evidence>
<evidence type="ECO:0000313" key="1">
    <source>
        <dbReference type="EMBL" id="KAJ9128401.1"/>
    </source>
</evidence>
<protein>
    <submittedName>
        <fullName evidence="1">Uncharacterized protein</fullName>
    </submittedName>
</protein>
<keyword evidence="2" id="KW-1185">Reference proteome</keyword>
<organism evidence="1 2">
    <name type="scientific">Naganishia onofrii</name>
    <dbReference type="NCBI Taxonomy" id="1851511"/>
    <lineage>
        <taxon>Eukaryota</taxon>
        <taxon>Fungi</taxon>
        <taxon>Dikarya</taxon>
        <taxon>Basidiomycota</taxon>
        <taxon>Agaricomycotina</taxon>
        <taxon>Tremellomycetes</taxon>
        <taxon>Filobasidiales</taxon>
        <taxon>Filobasidiaceae</taxon>
        <taxon>Naganishia</taxon>
    </lineage>
</organism>
<name>A0ACC2XXS1_9TREE</name>
<accession>A0ACC2XXS1</accession>